<dbReference type="GO" id="GO:0030677">
    <property type="term" value="C:ribonuclease P complex"/>
    <property type="evidence" value="ECO:0007669"/>
    <property type="project" value="UniProtKB-UniRule"/>
</dbReference>
<comment type="catalytic activity">
    <reaction evidence="6">
        <text>Endonucleolytic cleavage of RNA, removing 5'-extranucleotides from tRNA precursor.</text>
        <dbReference type="EC" id="3.1.26.5"/>
    </reaction>
</comment>
<dbReference type="InterPro" id="IPR023534">
    <property type="entry name" value="Rof/RNase_P-like"/>
</dbReference>
<gene>
    <name evidence="6 7" type="primary">rnp1</name>
    <name evidence="7" type="ORF">HCAOCCDF_00028</name>
</gene>
<dbReference type="HAMAP" id="MF_00754">
    <property type="entry name" value="RNase_P_1"/>
    <property type="match status" value="1"/>
</dbReference>
<comment type="function">
    <text evidence="6">Part of ribonuclease P, a protein complex that generates mature tRNA molecules by cleaving their 5'-ends.</text>
</comment>
<dbReference type="SUPFAM" id="SSF101744">
    <property type="entry name" value="Rof/RNase P subunit-like"/>
    <property type="match status" value="1"/>
</dbReference>
<comment type="subcellular location">
    <subcellularLocation>
        <location evidence="6">Cytoplasm</location>
    </subcellularLocation>
</comment>
<dbReference type="EC" id="3.1.26.5" evidence="6"/>
<evidence type="ECO:0000313" key="7">
    <source>
        <dbReference type="EMBL" id="QNT35580.1"/>
    </source>
</evidence>
<protein>
    <recommendedName>
        <fullName evidence="6">Ribonuclease P protein component 1</fullName>
        <shortName evidence="6">RNase P component 1</shortName>
        <ecNumber evidence="6">3.1.26.5</ecNumber>
    </recommendedName>
    <alternativeName>
        <fullName evidence="6">Rpp29</fullName>
    </alternativeName>
</protein>
<organism evidence="7">
    <name type="scientific">uncultured Methanosarcinales archaeon</name>
    <dbReference type="NCBI Taxonomy" id="183757"/>
    <lineage>
        <taxon>Archaea</taxon>
        <taxon>Methanobacteriati</taxon>
        <taxon>Methanobacteriota</taxon>
        <taxon>Stenosarchaea group</taxon>
        <taxon>Methanomicrobia</taxon>
        <taxon>Methanosarcinales</taxon>
        <taxon>environmental samples</taxon>
    </lineage>
</organism>
<dbReference type="Gene3D" id="2.30.30.210">
    <property type="entry name" value="Ribonuclease P/MRP, subunit p29"/>
    <property type="match status" value="1"/>
</dbReference>
<dbReference type="GO" id="GO:0005737">
    <property type="term" value="C:cytoplasm"/>
    <property type="evidence" value="ECO:0007669"/>
    <property type="project" value="UniProtKB-SubCell"/>
</dbReference>
<dbReference type="AlphaFoldDB" id="A0A7H1KNR6"/>
<keyword evidence="4 6" id="KW-0255">Endonuclease</keyword>
<dbReference type="Pfam" id="PF01868">
    <property type="entry name" value="RNase_P-MRP_p29"/>
    <property type="match status" value="1"/>
</dbReference>
<keyword evidence="3 6" id="KW-0540">Nuclease</keyword>
<evidence type="ECO:0000256" key="4">
    <source>
        <dbReference type="ARBA" id="ARBA00022759"/>
    </source>
</evidence>
<dbReference type="InterPro" id="IPR002730">
    <property type="entry name" value="Rpp29/RNP1"/>
</dbReference>
<evidence type="ECO:0000256" key="3">
    <source>
        <dbReference type="ARBA" id="ARBA00022722"/>
    </source>
</evidence>
<evidence type="ECO:0000256" key="5">
    <source>
        <dbReference type="ARBA" id="ARBA00022801"/>
    </source>
</evidence>
<evidence type="ECO:0000256" key="6">
    <source>
        <dbReference type="HAMAP-Rule" id="MF_00754"/>
    </source>
</evidence>
<evidence type="ECO:0000256" key="2">
    <source>
        <dbReference type="ARBA" id="ARBA00022694"/>
    </source>
</evidence>
<proteinExistence type="inferred from homology"/>
<dbReference type="GO" id="GO:0001682">
    <property type="term" value="P:tRNA 5'-leader removal"/>
    <property type="evidence" value="ECO:0007669"/>
    <property type="project" value="UniProtKB-UniRule"/>
</dbReference>
<dbReference type="SMART" id="SM00538">
    <property type="entry name" value="POP4"/>
    <property type="match status" value="1"/>
</dbReference>
<keyword evidence="5 6" id="KW-0378">Hydrolase</keyword>
<comment type="subunit">
    <text evidence="6">Consists of a catalytic RNA component and at least 4-5 protein subunits.</text>
</comment>
<evidence type="ECO:0000256" key="1">
    <source>
        <dbReference type="ARBA" id="ARBA00022490"/>
    </source>
</evidence>
<dbReference type="InterPro" id="IPR023538">
    <property type="entry name" value="RNP1"/>
</dbReference>
<keyword evidence="1 6" id="KW-0963">Cytoplasm</keyword>
<sequence length="120" mass="12965">MTERYAITPENLIYHTLIGLEAVVSGSTNPDMVGIAGVVIDETRNTLVINPSLTGVFHGKGDSTIPRSSSGEDDKIVSKSHTTFIFELPGGDRVRVDGDLLVARPEDRIAKKHKKPGTHT</sequence>
<accession>A0A7H1KNR6</accession>
<keyword evidence="2 6" id="KW-0819">tRNA processing</keyword>
<dbReference type="InterPro" id="IPR036980">
    <property type="entry name" value="RNase_P/MRP_Rpp29_sf"/>
</dbReference>
<name>A0A7H1KNR6_9EURY</name>
<comment type="similarity">
    <text evidence="6">Belongs to the eukaryotic/archaeal RNase P protein component 1 family.</text>
</comment>
<dbReference type="EMBL" id="MT776526">
    <property type="protein sequence ID" value="QNT35580.1"/>
    <property type="molecule type" value="Genomic_DNA"/>
</dbReference>
<dbReference type="GO" id="GO:0003723">
    <property type="term" value="F:RNA binding"/>
    <property type="evidence" value="ECO:0007669"/>
    <property type="project" value="InterPro"/>
</dbReference>
<reference evidence="7" key="1">
    <citation type="submission" date="2020-07" db="EMBL/GenBank/DDBJ databases">
        <title>Unique genomic features of the anaerobic methanotrophic archaea.</title>
        <authorList>
            <person name="Chadwick G.L."/>
            <person name="Skennerton C.T."/>
            <person name="Laso-Perez R."/>
            <person name="Leu A.O."/>
            <person name="Speth D.R."/>
            <person name="Yu H."/>
            <person name="Morgan-Lang C."/>
            <person name="Hatzenpichler R."/>
            <person name="Goudeau D."/>
            <person name="Malmstrom R."/>
            <person name="Brazelton W.J."/>
            <person name="Woyke T."/>
            <person name="Hallam S.J."/>
            <person name="Tyson G.W."/>
            <person name="Wegener G."/>
            <person name="Boetius A."/>
            <person name="Orphan V."/>
        </authorList>
    </citation>
    <scope>NUCLEOTIDE SEQUENCE</scope>
</reference>
<dbReference type="GO" id="GO:0004526">
    <property type="term" value="F:ribonuclease P activity"/>
    <property type="evidence" value="ECO:0007669"/>
    <property type="project" value="UniProtKB-UniRule"/>
</dbReference>